<evidence type="ECO:0000313" key="1">
    <source>
        <dbReference type="EMBL" id="HAE49489.1"/>
    </source>
</evidence>
<dbReference type="Gene3D" id="1.10.10.10">
    <property type="entry name" value="Winged helix-like DNA-binding domain superfamily/Winged helix DNA-binding domain"/>
    <property type="match status" value="1"/>
</dbReference>
<protein>
    <submittedName>
        <fullName evidence="1">Helix-turn-helix domain-containing protein</fullName>
    </submittedName>
</protein>
<dbReference type="Proteomes" id="UP000257706">
    <property type="component" value="Unassembled WGS sequence"/>
</dbReference>
<dbReference type="AlphaFoldDB" id="A0A3B9IQL0"/>
<accession>A0A3B9IQL0</accession>
<sequence length="402" mass="41937">MDALITAAARALAAGDLLGALNRVSLRDDPPALALRGIVMARLGEFGRARDLLARAGRGFGRGNPAARARCTLAEAEIALVLRDIAWPQGLLDRTRAVLETAGDHANAAHARIIEARRLLLIGQPGAAGDAIAGLDPGRIPPALAAGLHLTRAGIAARRIAAAEAARDLDAAAAAAAASGIAELAAEVATARHQLDAPAARLVRAGTDRMVTLAEIEALPAEAALVVDACRLIIRDATDIRPLATRPVLFALARQLALAHPADVPRAVLIREGFGGRTADDSHRARLRVEIGRLRRLLHPLARILATPAGFVLHPARPGPVALLDPPIEAGCGRILALLADGEAWSTTALAIALGTSPRTIQRLMERLAATGRVRPTGRGRTRRWTVPALGGFPTIMLLPGV</sequence>
<reference evidence="1 2" key="1">
    <citation type="journal article" date="2018" name="Nat. Biotechnol.">
        <title>A standardized bacterial taxonomy based on genome phylogeny substantially revises the tree of life.</title>
        <authorList>
            <person name="Parks D.H."/>
            <person name="Chuvochina M."/>
            <person name="Waite D.W."/>
            <person name="Rinke C."/>
            <person name="Skarshewski A."/>
            <person name="Chaumeil P.A."/>
            <person name="Hugenholtz P."/>
        </authorList>
    </citation>
    <scope>NUCLEOTIDE SEQUENCE [LARGE SCALE GENOMIC DNA]</scope>
    <source>
        <strain evidence="1">UBA8739</strain>
    </source>
</reference>
<organism evidence="1 2">
    <name type="scientific">Tistrella mobilis</name>
    <dbReference type="NCBI Taxonomy" id="171437"/>
    <lineage>
        <taxon>Bacteria</taxon>
        <taxon>Pseudomonadati</taxon>
        <taxon>Pseudomonadota</taxon>
        <taxon>Alphaproteobacteria</taxon>
        <taxon>Geminicoccales</taxon>
        <taxon>Geminicoccaceae</taxon>
        <taxon>Tistrella</taxon>
    </lineage>
</organism>
<proteinExistence type="predicted"/>
<evidence type="ECO:0000313" key="2">
    <source>
        <dbReference type="Proteomes" id="UP000257706"/>
    </source>
</evidence>
<dbReference type="SUPFAM" id="SSF46785">
    <property type="entry name" value="Winged helix' DNA-binding domain"/>
    <property type="match status" value="1"/>
</dbReference>
<dbReference type="InterPro" id="IPR036390">
    <property type="entry name" value="WH_DNA-bd_sf"/>
</dbReference>
<gene>
    <name evidence="1" type="ORF">DCK97_18900</name>
</gene>
<comment type="caution">
    <text evidence="1">The sequence shown here is derived from an EMBL/GenBank/DDBJ whole genome shotgun (WGS) entry which is preliminary data.</text>
</comment>
<name>A0A3B9IQL0_9PROT</name>
<dbReference type="InterPro" id="IPR036388">
    <property type="entry name" value="WH-like_DNA-bd_sf"/>
</dbReference>
<dbReference type="EMBL" id="DMAI01000309">
    <property type="protein sequence ID" value="HAE49489.1"/>
    <property type="molecule type" value="Genomic_DNA"/>
</dbReference>